<sequence length="612" mass="70914">MIPSIFIILEKLPLNANGKVDRKQLPSSQFSLSTLLSSDKSDTPLNEVEERIHTIWCQVLHCTKSHISRTTSFFSIRDHSLLFIELYHHYQLVFNFDAHTLSISPFLQQPTIFQHSQLLQTIITNNAKATQWHTLHINEGIASFAQERIFLDEKVRFSNDIAIYNELITLQAVQGSLSFNHLLQALRYVLNKHKILRTSLIFNNDTGILKQCITDVHKTFTITMNQTFENKNKLRDIIYETPTNPTLFDLSNGRVFHAEILRHEISLNENENDSNEFITNSDVLLIAFHHAAYDRASSPMFFNDLCLAYNTNTISIDEDDKSLQYIDYSIHERLIDMTTSLDRHRLSNDHRSSSAFVTQISFDNEISQSFVDYASIHHVTPFQLGLTILYAFLFKLTHGENDLCVSCLNANRYKTELQNIMGMFVSTLPYRIQLDPHCSFDDLVKYVQEKCLSILEHSHYPLQHILASLHINQSSISFLETMYDFITVSSESDELSLDGTSFKPVSFEQPFEVAKFDFMLMFFYNPMLENNRLSFCLTCSHDLFDEITVTNIGRRLEYCLQQLFSSNEIINRIDTCFTSISKFDLIPAEETQEMEDTIFCRQSHIMNEGMFV</sequence>
<evidence type="ECO:0000313" key="2">
    <source>
        <dbReference type="EMBL" id="CAF0970377.1"/>
    </source>
</evidence>
<dbReference type="GO" id="GO:0043041">
    <property type="term" value="P:amino acid activation for nonribosomal peptide biosynthetic process"/>
    <property type="evidence" value="ECO:0007669"/>
    <property type="project" value="TreeGrafter"/>
</dbReference>
<evidence type="ECO:0000259" key="1">
    <source>
        <dbReference type="Pfam" id="PF00668"/>
    </source>
</evidence>
<dbReference type="GO" id="GO:0005737">
    <property type="term" value="C:cytoplasm"/>
    <property type="evidence" value="ECO:0007669"/>
    <property type="project" value="TreeGrafter"/>
</dbReference>
<dbReference type="InterPro" id="IPR045851">
    <property type="entry name" value="AMP-bd_C_sf"/>
</dbReference>
<dbReference type="InterPro" id="IPR036736">
    <property type="entry name" value="ACP-like_sf"/>
</dbReference>
<dbReference type="InterPro" id="IPR001242">
    <property type="entry name" value="Condensation_dom"/>
</dbReference>
<dbReference type="SUPFAM" id="SSF47336">
    <property type="entry name" value="ACP-like"/>
    <property type="match status" value="1"/>
</dbReference>
<accession>A0A819SVT7</accession>
<protein>
    <recommendedName>
        <fullName evidence="1">Condensation domain-containing protein</fullName>
    </recommendedName>
</protein>
<evidence type="ECO:0000313" key="3">
    <source>
        <dbReference type="EMBL" id="CAF4068377.1"/>
    </source>
</evidence>
<dbReference type="EMBL" id="CAJNOE010000141">
    <property type="protein sequence ID" value="CAF0970377.1"/>
    <property type="molecule type" value="Genomic_DNA"/>
</dbReference>
<dbReference type="GO" id="GO:0003824">
    <property type="term" value="F:catalytic activity"/>
    <property type="evidence" value="ECO:0007669"/>
    <property type="project" value="InterPro"/>
</dbReference>
<proteinExistence type="predicted"/>
<gene>
    <name evidence="2" type="ORF">IZO911_LOCUS16008</name>
    <name evidence="3" type="ORF">KXQ929_LOCUS32585</name>
</gene>
<evidence type="ECO:0000313" key="4">
    <source>
        <dbReference type="Proteomes" id="UP000663868"/>
    </source>
</evidence>
<feature type="domain" description="Condensation" evidence="1">
    <location>
        <begin position="141"/>
        <end position="565"/>
    </location>
</feature>
<reference evidence="3" key="1">
    <citation type="submission" date="2021-02" db="EMBL/GenBank/DDBJ databases">
        <authorList>
            <person name="Nowell W R."/>
        </authorList>
    </citation>
    <scope>NUCLEOTIDE SEQUENCE</scope>
</reference>
<dbReference type="Gene3D" id="3.30.559.10">
    <property type="entry name" value="Chloramphenicol acetyltransferase-like domain"/>
    <property type="match status" value="1"/>
</dbReference>
<dbReference type="Proteomes" id="UP000663860">
    <property type="component" value="Unassembled WGS sequence"/>
</dbReference>
<organism evidence="3 4">
    <name type="scientific">Adineta steineri</name>
    <dbReference type="NCBI Taxonomy" id="433720"/>
    <lineage>
        <taxon>Eukaryota</taxon>
        <taxon>Metazoa</taxon>
        <taxon>Spiralia</taxon>
        <taxon>Gnathifera</taxon>
        <taxon>Rotifera</taxon>
        <taxon>Eurotatoria</taxon>
        <taxon>Bdelloidea</taxon>
        <taxon>Adinetida</taxon>
        <taxon>Adinetidae</taxon>
        <taxon>Adineta</taxon>
    </lineage>
</organism>
<comment type="caution">
    <text evidence="3">The sequence shown here is derived from an EMBL/GenBank/DDBJ whole genome shotgun (WGS) entry which is preliminary data.</text>
</comment>
<dbReference type="EMBL" id="CAJOBB010003979">
    <property type="protein sequence ID" value="CAF4068377.1"/>
    <property type="molecule type" value="Genomic_DNA"/>
</dbReference>
<name>A0A819SVT7_9BILA</name>
<dbReference type="Gene3D" id="3.30.559.30">
    <property type="entry name" value="Nonribosomal peptide synthetase, condensation domain"/>
    <property type="match status" value="1"/>
</dbReference>
<dbReference type="PANTHER" id="PTHR45527:SF1">
    <property type="entry name" value="FATTY ACID SYNTHASE"/>
    <property type="match status" value="1"/>
</dbReference>
<dbReference type="InterPro" id="IPR023213">
    <property type="entry name" value="CAT-like_dom_sf"/>
</dbReference>
<dbReference type="AlphaFoldDB" id="A0A819SVT7"/>
<dbReference type="SUPFAM" id="SSF56801">
    <property type="entry name" value="Acetyl-CoA synthetase-like"/>
    <property type="match status" value="1"/>
</dbReference>
<dbReference type="SUPFAM" id="SSF52777">
    <property type="entry name" value="CoA-dependent acyltransferases"/>
    <property type="match status" value="2"/>
</dbReference>
<dbReference type="Pfam" id="PF00668">
    <property type="entry name" value="Condensation"/>
    <property type="match status" value="1"/>
</dbReference>
<dbReference type="Gene3D" id="3.30.300.30">
    <property type="match status" value="1"/>
</dbReference>
<dbReference type="GO" id="GO:0031177">
    <property type="term" value="F:phosphopantetheine binding"/>
    <property type="evidence" value="ECO:0007669"/>
    <property type="project" value="TreeGrafter"/>
</dbReference>
<dbReference type="Gene3D" id="1.10.1200.10">
    <property type="entry name" value="ACP-like"/>
    <property type="match status" value="1"/>
</dbReference>
<dbReference type="Proteomes" id="UP000663868">
    <property type="component" value="Unassembled WGS sequence"/>
</dbReference>
<dbReference type="GO" id="GO:0044550">
    <property type="term" value="P:secondary metabolite biosynthetic process"/>
    <property type="evidence" value="ECO:0007669"/>
    <property type="project" value="TreeGrafter"/>
</dbReference>
<dbReference type="PANTHER" id="PTHR45527">
    <property type="entry name" value="NONRIBOSOMAL PEPTIDE SYNTHETASE"/>
    <property type="match status" value="1"/>
</dbReference>